<evidence type="ECO:0000256" key="7">
    <source>
        <dbReference type="SAM" id="Phobius"/>
    </source>
</evidence>
<feature type="transmembrane region" description="Helical" evidence="7">
    <location>
        <begin position="70"/>
        <end position="89"/>
    </location>
</feature>
<evidence type="ECO:0000256" key="1">
    <source>
        <dbReference type="ARBA" id="ARBA00004651"/>
    </source>
</evidence>
<comment type="subcellular location">
    <subcellularLocation>
        <location evidence="1">Cell membrane</location>
        <topology evidence="1">Multi-pass membrane protein</topology>
    </subcellularLocation>
</comment>
<evidence type="ECO:0000256" key="4">
    <source>
        <dbReference type="ARBA" id="ARBA00022692"/>
    </source>
</evidence>
<evidence type="ECO:0000256" key="2">
    <source>
        <dbReference type="ARBA" id="ARBA00008017"/>
    </source>
</evidence>
<gene>
    <name evidence="10" type="ORF">AZE34_05675</name>
</gene>
<evidence type="ECO:0000256" key="3">
    <source>
        <dbReference type="ARBA" id="ARBA00022475"/>
    </source>
</evidence>
<keyword evidence="5 7" id="KW-1133">Transmembrane helix</keyword>
<evidence type="ECO:0000256" key="5">
    <source>
        <dbReference type="ARBA" id="ARBA00022989"/>
    </source>
</evidence>
<organism evidence="10">
    <name type="scientific">Staphylococcus hominis</name>
    <dbReference type="NCBI Taxonomy" id="1290"/>
    <lineage>
        <taxon>Bacteria</taxon>
        <taxon>Bacillati</taxon>
        <taxon>Bacillota</taxon>
        <taxon>Bacilli</taxon>
        <taxon>Bacillales</taxon>
        <taxon>Staphylococcaceae</taxon>
        <taxon>Staphylococcus</taxon>
    </lineage>
</organism>
<dbReference type="GO" id="GO:0005886">
    <property type="term" value="C:plasma membrane"/>
    <property type="evidence" value="ECO:0007669"/>
    <property type="project" value="UniProtKB-SubCell"/>
</dbReference>
<sequence>MNQMKQLFIKFVEPLTKIEFYQNLLANILIIIAYILLGMIVIAISRKVVTKFFKVNEKKKTRYKIKRSETLSTLVQNLISYVVWFIVLTSVLSRFGISVSAILAGAGVVGLAVGFGAQTVVKDIITGFFVIFEGQFDVSDYVQINSSGVTIAEGTVQTIGLRSTRIQSDTGEVYTLPNGTISEIVNYSKTDVSPLIAIPISPNEDYDVIEKELKAFLPTLKDKYDMFVAAPDLLGLDSIDGNEMVIKLLAHVKPGMHFPGQRLLRKEIISYFNDVGIHTPKPTLVKLEDEEK</sequence>
<dbReference type="EMBL" id="CP014567">
    <property type="protein sequence ID" value="AVI06262.1"/>
    <property type="molecule type" value="Genomic_DNA"/>
</dbReference>
<dbReference type="SUPFAM" id="SSF50182">
    <property type="entry name" value="Sm-like ribonucleoproteins"/>
    <property type="match status" value="1"/>
</dbReference>
<dbReference type="InterPro" id="IPR011066">
    <property type="entry name" value="MscS_channel_C_sf"/>
</dbReference>
<feature type="transmembrane region" description="Helical" evidence="7">
    <location>
        <begin position="24"/>
        <end position="49"/>
    </location>
</feature>
<dbReference type="AlphaFoldDB" id="A0A3S7GY87"/>
<accession>A0A3S7GY87</accession>
<dbReference type="InterPro" id="IPR023408">
    <property type="entry name" value="MscS_beta-dom_sf"/>
</dbReference>
<dbReference type="GO" id="GO:0008381">
    <property type="term" value="F:mechanosensitive monoatomic ion channel activity"/>
    <property type="evidence" value="ECO:0007669"/>
    <property type="project" value="InterPro"/>
</dbReference>
<dbReference type="SUPFAM" id="SSF82689">
    <property type="entry name" value="Mechanosensitive channel protein MscS (YggB), C-terminal domain"/>
    <property type="match status" value="1"/>
</dbReference>
<dbReference type="FunFam" id="1.10.287.1260:FF:000005">
    <property type="entry name" value="Mechanosensitive ion channel family protein"/>
    <property type="match status" value="1"/>
</dbReference>
<feature type="domain" description="Mechanosensitive ion channel transmembrane helices 2/3" evidence="9">
    <location>
        <begin position="77"/>
        <end position="118"/>
    </location>
</feature>
<protein>
    <submittedName>
        <fullName evidence="10">Mechanosensitive ion channel protein MscS</fullName>
    </submittedName>
</protein>
<keyword evidence="6 7" id="KW-0472">Membrane</keyword>
<keyword evidence="4 7" id="KW-0812">Transmembrane</keyword>
<dbReference type="PANTHER" id="PTHR30460">
    <property type="entry name" value="MODERATE CONDUCTANCE MECHANOSENSITIVE CHANNEL YBIO"/>
    <property type="match status" value="1"/>
</dbReference>
<dbReference type="Gene3D" id="3.30.70.100">
    <property type="match status" value="1"/>
</dbReference>
<dbReference type="InterPro" id="IPR006685">
    <property type="entry name" value="MscS_channel_2nd"/>
</dbReference>
<dbReference type="InterPro" id="IPR049142">
    <property type="entry name" value="MS_channel_1st"/>
</dbReference>
<dbReference type="Pfam" id="PF21088">
    <property type="entry name" value="MS_channel_1st"/>
    <property type="match status" value="1"/>
</dbReference>
<keyword evidence="3" id="KW-1003">Cell membrane</keyword>
<dbReference type="Gene3D" id="2.30.30.60">
    <property type="match status" value="1"/>
</dbReference>
<name>A0A3S7GY87_STAHO</name>
<dbReference type="Pfam" id="PF00924">
    <property type="entry name" value="MS_channel_2nd"/>
    <property type="match status" value="1"/>
</dbReference>
<reference evidence="10" key="1">
    <citation type="submission" date="2016-02" db="EMBL/GenBank/DDBJ databases">
        <title>Genomic sequence of a clinical Staphylococcus hominis isolate.</title>
        <authorList>
            <person name="McClure J.M."/>
            <person name="Zhang K."/>
        </authorList>
    </citation>
    <scope>NUCLEOTIDE SEQUENCE</scope>
    <source>
        <strain evidence="10">C34847</strain>
    </source>
</reference>
<evidence type="ECO:0000256" key="6">
    <source>
        <dbReference type="ARBA" id="ARBA00023136"/>
    </source>
</evidence>
<comment type="similarity">
    <text evidence="2">Belongs to the MscS (TC 1.A.23) family.</text>
</comment>
<feature type="domain" description="Mechanosensitive ion channel MscS" evidence="8">
    <location>
        <begin position="119"/>
        <end position="189"/>
    </location>
</feature>
<dbReference type="InterPro" id="IPR010920">
    <property type="entry name" value="LSM_dom_sf"/>
</dbReference>
<evidence type="ECO:0000313" key="10">
    <source>
        <dbReference type="EMBL" id="AVI06262.1"/>
    </source>
</evidence>
<dbReference type="PANTHER" id="PTHR30460:SF0">
    <property type="entry name" value="MODERATE CONDUCTANCE MECHANOSENSITIVE CHANNEL YBIO"/>
    <property type="match status" value="1"/>
</dbReference>
<evidence type="ECO:0000259" key="9">
    <source>
        <dbReference type="Pfam" id="PF21088"/>
    </source>
</evidence>
<dbReference type="Gene3D" id="1.10.287.1260">
    <property type="match status" value="1"/>
</dbReference>
<dbReference type="InterPro" id="IPR011014">
    <property type="entry name" value="MscS_channel_TM-2"/>
</dbReference>
<dbReference type="InterPro" id="IPR045276">
    <property type="entry name" value="YbiO_bact"/>
</dbReference>
<dbReference type="SUPFAM" id="SSF82861">
    <property type="entry name" value="Mechanosensitive channel protein MscS (YggB), transmembrane region"/>
    <property type="match status" value="1"/>
</dbReference>
<evidence type="ECO:0000259" key="8">
    <source>
        <dbReference type="Pfam" id="PF00924"/>
    </source>
</evidence>
<feature type="transmembrane region" description="Helical" evidence="7">
    <location>
        <begin position="95"/>
        <end position="115"/>
    </location>
</feature>
<proteinExistence type="inferred from homology"/>